<organism evidence="1 2">
    <name type="scientific">Flavobacterium urumqiense</name>
    <dbReference type="NCBI Taxonomy" id="935224"/>
    <lineage>
        <taxon>Bacteria</taxon>
        <taxon>Pseudomonadati</taxon>
        <taxon>Bacteroidota</taxon>
        <taxon>Flavobacteriia</taxon>
        <taxon>Flavobacteriales</taxon>
        <taxon>Flavobacteriaceae</taxon>
        <taxon>Flavobacterium</taxon>
    </lineage>
</organism>
<dbReference type="AlphaFoldDB" id="A0A1H5Y293"/>
<evidence type="ECO:0008006" key="3">
    <source>
        <dbReference type="Google" id="ProtNLM"/>
    </source>
</evidence>
<dbReference type="Proteomes" id="UP000236737">
    <property type="component" value="Unassembled WGS sequence"/>
</dbReference>
<evidence type="ECO:0000313" key="1">
    <source>
        <dbReference type="EMBL" id="SEG18043.1"/>
    </source>
</evidence>
<dbReference type="Gene3D" id="2.60.120.620">
    <property type="entry name" value="q2cbj1_9rhob like domain"/>
    <property type="match status" value="1"/>
</dbReference>
<accession>A0A1H5Y293</accession>
<proteinExistence type="predicted"/>
<name>A0A1H5Y293_9FLAO</name>
<protein>
    <recommendedName>
        <fullName evidence="3">Phytanoyl-CoA dioxygenase (PhyH)</fullName>
    </recommendedName>
</protein>
<evidence type="ECO:0000313" key="2">
    <source>
        <dbReference type="Proteomes" id="UP000236737"/>
    </source>
</evidence>
<dbReference type="OrthoDB" id="9814777at2"/>
<gene>
    <name evidence="1" type="ORF">SAMN04488130_10732</name>
</gene>
<dbReference type="SUPFAM" id="SSF51197">
    <property type="entry name" value="Clavaminate synthase-like"/>
    <property type="match status" value="1"/>
</dbReference>
<dbReference type="EMBL" id="FNVP01000007">
    <property type="protein sequence ID" value="SEG18043.1"/>
    <property type="molecule type" value="Genomic_DNA"/>
</dbReference>
<dbReference type="RefSeq" id="WP_103999968.1">
    <property type="nucleotide sequence ID" value="NZ_FNVP01000007.1"/>
</dbReference>
<reference evidence="2" key="1">
    <citation type="submission" date="2016-10" db="EMBL/GenBank/DDBJ databases">
        <authorList>
            <person name="Varghese N."/>
            <person name="Submissions S."/>
        </authorList>
    </citation>
    <scope>NUCLEOTIDE SEQUENCE [LARGE SCALE GENOMIC DNA]</scope>
    <source>
        <strain evidence="2">CGMCC 1.9230</strain>
    </source>
</reference>
<sequence>MKTIKSNLIYIRWHLIAIRYLSLFKNYRGNFLVPSAKSKIASSLEINLKGFSNGPKIDDNILNEIRKIYESRIKDVVIGSKGAPFVNLIKDEDITIDNPIMKIAFSKDVFDAALDYFGGKIILDSIQLLYSVPTAGELRESQKWHKDFGDTKSFHSITYLNDVTSVEEGPFVFLNKENSKKMKWSLFIRRISDNIMQQELKNGEVEYFYGKAGSTVFVDPAMCYHYGSRCKIPRYAIFVTFNSTTPFVSPLKIVENNQGKLLEVASNLRPDLSKKMLKNIIGV</sequence>
<keyword evidence="2" id="KW-1185">Reference proteome</keyword>